<keyword evidence="11" id="KW-0175">Coiled coil</keyword>
<evidence type="ECO:0000256" key="3">
    <source>
        <dbReference type="ARBA" id="ARBA00005848"/>
    </source>
</evidence>
<feature type="region of interest" description="Disordered" evidence="12">
    <location>
        <begin position="1453"/>
        <end position="1537"/>
    </location>
</feature>
<evidence type="ECO:0000256" key="1">
    <source>
        <dbReference type="ARBA" id="ARBA00004241"/>
    </source>
</evidence>
<dbReference type="InterPro" id="IPR045584">
    <property type="entry name" value="Pilin-like"/>
</dbReference>
<dbReference type="InterPro" id="IPR005594">
    <property type="entry name" value="YadA_C"/>
</dbReference>
<evidence type="ECO:0000256" key="4">
    <source>
        <dbReference type="ARBA" id="ARBA00022448"/>
    </source>
</evidence>
<accession>A0A6G7QQ50</accession>
<feature type="compositionally biased region" description="Low complexity" evidence="12">
    <location>
        <begin position="805"/>
        <end position="815"/>
    </location>
</feature>
<evidence type="ECO:0000259" key="15">
    <source>
        <dbReference type="Pfam" id="PF05658"/>
    </source>
</evidence>
<evidence type="ECO:0000256" key="2">
    <source>
        <dbReference type="ARBA" id="ARBA00004442"/>
    </source>
</evidence>
<feature type="compositionally biased region" description="Low complexity" evidence="12">
    <location>
        <begin position="1508"/>
        <end position="1537"/>
    </location>
</feature>
<feature type="region of interest" description="Disordered" evidence="12">
    <location>
        <begin position="1550"/>
        <end position="1581"/>
    </location>
</feature>
<feature type="domain" description="Trimeric autotransporter adhesin YadA-like head" evidence="15">
    <location>
        <begin position="521"/>
        <end position="543"/>
    </location>
</feature>
<feature type="domain" description="Trimeric autotransporter adhesin YadA-like stalk" evidence="16">
    <location>
        <begin position="1191"/>
        <end position="1220"/>
    </location>
</feature>
<dbReference type="CDD" id="cd12820">
    <property type="entry name" value="LbR_YadA-like"/>
    <property type="match status" value="2"/>
</dbReference>
<name>A0A6G7QQ50_HISSO</name>
<keyword evidence="8" id="KW-0653">Protein transport</keyword>
<keyword evidence="7" id="KW-0732">Signal</keyword>
<keyword evidence="6 13" id="KW-0812">Transmembrane</keyword>
<feature type="region of interest" description="Disordered" evidence="12">
    <location>
        <begin position="1615"/>
        <end position="1673"/>
    </location>
</feature>
<dbReference type="Pfam" id="PF05662">
    <property type="entry name" value="YadA_stalk"/>
    <property type="match status" value="2"/>
</dbReference>
<evidence type="ECO:0000256" key="8">
    <source>
        <dbReference type="ARBA" id="ARBA00022927"/>
    </source>
</evidence>
<dbReference type="GO" id="GO:0015031">
    <property type="term" value="P:protein transport"/>
    <property type="evidence" value="ECO:0007669"/>
    <property type="project" value="UniProtKB-KW"/>
</dbReference>
<dbReference type="Gene3D" id="3.30.1300.30">
    <property type="entry name" value="GSPII I/J protein-like"/>
    <property type="match status" value="1"/>
</dbReference>
<evidence type="ECO:0000256" key="6">
    <source>
        <dbReference type="ARBA" id="ARBA00022692"/>
    </source>
</evidence>
<feature type="domain" description="Trimeric autotransporter adhesin YadA-like C-terminal membrane anchor" evidence="14">
    <location>
        <begin position="2124"/>
        <end position="2179"/>
    </location>
</feature>
<dbReference type="Pfam" id="PF03895">
    <property type="entry name" value="YadA_anchor"/>
    <property type="match status" value="1"/>
</dbReference>
<evidence type="ECO:0000256" key="5">
    <source>
        <dbReference type="ARBA" id="ARBA00022452"/>
    </source>
</evidence>
<dbReference type="RefSeq" id="WP_012340623.1">
    <property type="nucleotide sequence ID" value="NZ_LQFM01000031.1"/>
</dbReference>
<feature type="region of interest" description="Disordered" evidence="12">
    <location>
        <begin position="217"/>
        <end position="251"/>
    </location>
</feature>
<feature type="compositionally biased region" description="Low complexity" evidence="12">
    <location>
        <begin position="1550"/>
        <end position="1563"/>
    </location>
</feature>
<reference evidence="17" key="1">
    <citation type="submission" date="2002-11" db="EMBL/GenBank/DDBJ databases">
        <title>Virulence-associated genes located in a cosmid clone of Haemophilus somnus.</title>
        <authorList>
            <person name="Tagawa Y."/>
            <person name="Tanaka A."/>
            <person name="Hoshinoo K."/>
            <person name="Corbeil L.B."/>
        </authorList>
    </citation>
    <scope>NUCLEOTIDE SEQUENCE</scope>
    <source>
        <strain evidence="17">2336</strain>
    </source>
</reference>
<feature type="compositionally biased region" description="Basic and acidic residues" evidence="12">
    <location>
        <begin position="478"/>
        <end position="489"/>
    </location>
</feature>
<evidence type="ECO:0000256" key="10">
    <source>
        <dbReference type="ARBA" id="ARBA00023237"/>
    </source>
</evidence>
<keyword evidence="9 13" id="KW-0472">Membrane</keyword>
<evidence type="ECO:0000259" key="16">
    <source>
        <dbReference type="Pfam" id="PF05662"/>
    </source>
</evidence>
<feature type="transmembrane region" description="Helical" evidence="13">
    <location>
        <begin position="51"/>
        <end position="68"/>
    </location>
</feature>
<evidence type="ECO:0000256" key="11">
    <source>
        <dbReference type="SAM" id="Coils"/>
    </source>
</evidence>
<feature type="region of interest" description="Disordered" evidence="12">
    <location>
        <begin position="805"/>
        <end position="826"/>
    </location>
</feature>
<feature type="coiled-coil region" evidence="11">
    <location>
        <begin position="1840"/>
        <end position="1874"/>
    </location>
</feature>
<comment type="similarity">
    <text evidence="3">Belongs to the autotransporter-2 (AT-2) (TC 1.B.40) family.</text>
</comment>
<keyword evidence="13" id="KW-1133">Transmembrane helix</keyword>
<dbReference type="Gene3D" id="1.20.5.170">
    <property type="match status" value="1"/>
</dbReference>
<feature type="compositionally biased region" description="Gly residues" evidence="12">
    <location>
        <begin position="1564"/>
        <end position="1577"/>
    </location>
</feature>
<feature type="domain" description="Trimeric autotransporter adhesin YadA-like stalk" evidence="16">
    <location>
        <begin position="659"/>
        <end position="694"/>
    </location>
</feature>
<feature type="domain" description="Trimeric autotransporter adhesin YadA-like head" evidence="15">
    <location>
        <begin position="363"/>
        <end position="383"/>
    </location>
</feature>
<dbReference type="GeneID" id="31487782"/>
<evidence type="ECO:0000259" key="14">
    <source>
        <dbReference type="Pfam" id="PF03895"/>
    </source>
</evidence>
<dbReference type="InterPro" id="IPR008640">
    <property type="entry name" value="Adhesin_Head_dom"/>
</dbReference>
<dbReference type="SUPFAM" id="SSF101967">
    <property type="entry name" value="Adhesin YadA, collagen-binding domain"/>
    <property type="match status" value="3"/>
</dbReference>
<dbReference type="EMBL" id="AB096269">
    <property type="protein sequence ID" value="BBD20579.1"/>
    <property type="molecule type" value="Genomic_DNA"/>
</dbReference>
<evidence type="ECO:0000256" key="9">
    <source>
        <dbReference type="ARBA" id="ARBA00023136"/>
    </source>
</evidence>
<dbReference type="InterPro" id="IPR008635">
    <property type="entry name" value="Coiled_stalk_dom"/>
</dbReference>
<proteinExistence type="inferred from homology"/>
<feature type="compositionally biased region" description="Low complexity" evidence="12">
    <location>
        <begin position="1475"/>
        <end position="1499"/>
    </location>
</feature>
<keyword evidence="5" id="KW-1134">Transmembrane beta strand</keyword>
<evidence type="ECO:0000256" key="7">
    <source>
        <dbReference type="ARBA" id="ARBA00022729"/>
    </source>
</evidence>
<dbReference type="InterPro" id="IPR011049">
    <property type="entry name" value="Serralysin-like_metalloprot_C"/>
</dbReference>
<protein>
    <submittedName>
        <fullName evidence="17">Hsf protein</fullName>
    </submittedName>
</protein>
<dbReference type="Gene3D" id="2.150.10.10">
    <property type="entry name" value="Serralysin-like metalloprotease, C-terminal"/>
    <property type="match status" value="4"/>
</dbReference>
<keyword evidence="4" id="KW-0813">Transport</keyword>
<organism evidence="17">
    <name type="scientific">Histophilus somni</name>
    <name type="common">Haemophilus somnus</name>
    <dbReference type="NCBI Taxonomy" id="731"/>
    <lineage>
        <taxon>Bacteria</taxon>
        <taxon>Pseudomonadati</taxon>
        <taxon>Pseudomonadota</taxon>
        <taxon>Gammaproteobacteria</taxon>
        <taxon>Pasteurellales</taxon>
        <taxon>Pasteurellaceae</taxon>
        <taxon>Histophilus</taxon>
    </lineage>
</organism>
<feature type="domain" description="Trimeric autotransporter adhesin YadA-like head" evidence="15">
    <location>
        <begin position="318"/>
        <end position="344"/>
    </location>
</feature>
<comment type="subcellular location">
    <subcellularLocation>
        <location evidence="2">Cell outer membrane</location>
    </subcellularLocation>
    <subcellularLocation>
        <location evidence="1">Cell surface</location>
    </subcellularLocation>
</comment>
<evidence type="ECO:0000313" key="17">
    <source>
        <dbReference type="EMBL" id="BBD20579.1"/>
    </source>
</evidence>
<dbReference type="SUPFAM" id="SSF54523">
    <property type="entry name" value="Pili subunits"/>
    <property type="match status" value="1"/>
</dbReference>
<dbReference type="Pfam" id="PF05658">
    <property type="entry name" value="YadA_head"/>
    <property type="match status" value="4"/>
</dbReference>
<feature type="region of interest" description="Disordered" evidence="12">
    <location>
        <begin position="1764"/>
        <end position="1791"/>
    </location>
</feature>
<dbReference type="GO" id="GO:0009986">
    <property type="term" value="C:cell surface"/>
    <property type="evidence" value="ECO:0007669"/>
    <property type="project" value="UniProtKB-SubCell"/>
</dbReference>
<evidence type="ECO:0000256" key="13">
    <source>
        <dbReference type="SAM" id="Phobius"/>
    </source>
</evidence>
<feature type="domain" description="Trimeric autotransporter adhesin YadA-like head" evidence="15">
    <location>
        <begin position="290"/>
        <end position="314"/>
    </location>
</feature>
<keyword evidence="10" id="KW-0998">Cell outer membrane</keyword>
<dbReference type="GO" id="GO:0009279">
    <property type="term" value="C:cell outer membrane"/>
    <property type="evidence" value="ECO:0007669"/>
    <property type="project" value="UniProtKB-SubCell"/>
</dbReference>
<feature type="region of interest" description="Disordered" evidence="12">
    <location>
        <begin position="468"/>
        <end position="490"/>
    </location>
</feature>
<feature type="compositionally biased region" description="Low complexity" evidence="12">
    <location>
        <begin position="1455"/>
        <end position="1467"/>
    </location>
</feature>
<evidence type="ECO:0000256" key="12">
    <source>
        <dbReference type="SAM" id="MobiDB-lite"/>
    </source>
</evidence>
<sequence length="2179" mass="225699">MNKIFKTKYDVTTGQCKAVSELASNRQIASSSEKKPKCGANLKRTSLSENLLFNMLISGLVLFAYPAWATAAQTQVNKEGEIKIDADTLKSSSNSGGSNNNGKGKSDIIIGNDADVDNKSVASGNNGLGQRVALGNKAYVAGNQAVGIGGDVFAQGYSSIAIGSDDIGETADEKQKNGSGNDKYSKYAVPLPKAIWQLFVDEGDNFNSKTKNNYAVLQNGNSDGSNGKAKKSSEFYSNGNGSGKIDRNKDPAKWEEEYAKFNKDAYDKYVEGTQNGGSSNPKNVYSHTWAKGRGAIAIGARSIAYGDHSNAMGTLAIAKGNYSSAFGTGTIAFEEGGIAVGNNAYVYREHSIGVGNNVQAIQKGSMVFGVNSYAGGSGSLALGEYTFANVTMHDEFNGKAEAKKVTEFTKIMEDYKNKYNAENPDKSPLTFASYTPDSPDEKMNIEDLYTVPNYDTKTIQHVGKQFYRAKTNKQPGTGEEKAEQSKDSKGTYNQGGIAIGSYSVALGDNALTLGRHAYAKEDSTVAIGNFAFAKDENAFALGKAARSMGKDSLAIGVNSEIWSPDAVAIGTGSKVETNADGGVAIGQSATVAMGAGDSIAIGKNSKAGEKKQAFKTQEVNVGTKGLMFDWGSAGTSENDQEDKKKAVVSVGSAGSERIITNVAAGSVMNGSTDAINGGQLYSVIETFGKLGTDILGAEVYDKDKDKGQYGFKASTFDKVNYHREQPQGQGQQEQKAPTTFKQAIDETITAINKGMIFKAGNDNGGSGNTTTKQLGDTLEFKGDDKYIKASVDGSAIKYSVEVATSIDDSSTPSSSGGAGAGTTGSTDKLVTASAVKNYVTTKFGALSSTLNLETDQPTDDSKNKGSINLKTDTLKITGDSNITTSFVSNGEKKLSIKLSENLTNISSIGKGSNGTKITFDDSKKEIKLGSVSVSVNDQHKIVIGEGSKSESNHTLAIGNKAIIGQNAKGSISIASLTNGEQGNIQNAEWAVSIGNKNNVSGGNDIVALGSNITISGEEGKNKSVVAIGNGTQVKNGKESIAIGVAGNTKIDSAEWAVAIGNNTKVSGGNDILALGSNISITGSNNGSVVVLGNGAKASAAENSVVIGKGAESKAQSAVVIGEGATVEGDAGDSVALGKNSKAKTKKLAPSGLDGNVGTNSLKISWTAGVSRDTNDKKSVFSIGDANSERIITNVAAGTVDNSSTDAINGGQLKSVIDVFGKLAFDVLGAEKETEKEADKQTVKDGFKKSTFTAVQYKRDPQPQGQPQGQPQQQAKVPMTFREAINESIAAINKGLIFKGDMPSAVTNGTQNTPHYLGSTIQIVRLATPANTGTTTTQPATTTPAITAYSGENLITQYSNTNGNAKIEIGFKNAPTFSKVMLDEEQTYNGVNGNSGSTDWKKELITKGYLEQALDKFKFKVSTGEGDDKTFEIGRGDTLKFTSGQNIQLTLAKQDGTTSASSATAPTAAPAPTPAPAVASSSSSDVSSNSGGSNGMASSGGANGGGSGDASMATTGTAPSTPTSTTSDTSTPTATTPTTAVLNIATTSDLSNISSISSPPKGANAGTGGSGSAGGNSGTGSNEEVAKLTLEAEKGATFQVGSTGAKVNINDKGISLTPQGANSTGGSSGADPSDSPSITIKAGAKPADPKSLDSLDPNNGPSIEFSAKKTSDGKTIGSGKITGLADIKSDEKDGTVATNKNYVDGKVEDLNNNRPFDFYLDKEKVVKDKDGNFHKADKPTEKLSADDMKKVVIKAEPSTAPIGISNVASGLGLPAPEKDEEEKKKAQQKNTELTKAVEETVKVIGDKAKELSTTAQKVTDLTLAASGLEMAMNAMPEGEEKMKLQTQLEENKKKLEKAKEDLGKAKTALTEAQKGLTKANADYEANYKGYEKVAALVSADSKAELTNVATIGDLQAVAKSGLKFKGNDDMEIHTALSGTFAIKGEEGANGNKFNSDRTAAGNIKVEMSQDGKGLEVKLSDQLKNMTSFETREVEGRKSTLNSNGLIVVNKGADNKVKSATYGAEAMVLSNQENGNKAVVTAGGVHFATTQAPATGARAGTGVITGLKDLDARSTGDMATNKNYVDEKVGSAVNRLDNAISTTNRRLQAGIAGALATGGLPITVMPGKSMLAASAGSYKGQSAVALGYSRMSDNGKIMLRLQGTSTSTGDVGGSVGVGYQW</sequence>